<evidence type="ECO:0000313" key="2">
    <source>
        <dbReference type="Proteomes" id="UP000077266"/>
    </source>
</evidence>
<evidence type="ECO:0000313" key="1">
    <source>
        <dbReference type="EMBL" id="KZV79300.1"/>
    </source>
</evidence>
<proteinExistence type="predicted"/>
<dbReference type="STRING" id="1314781.A0A166NLH1"/>
<dbReference type="Proteomes" id="UP000077266">
    <property type="component" value="Unassembled WGS sequence"/>
</dbReference>
<dbReference type="EMBL" id="KV426642">
    <property type="protein sequence ID" value="KZV79300.1"/>
    <property type="molecule type" value="Genomic_DNA"/>
</dbReference>
<name>A0A166NLH1_EXIGL</name>
<sequence>MLCGPFHGEDVVVKAASQHDLKGMTRLLDEAKNYAQLLPLQGKALPRGKLYVARNPPVPPQATTAVPVTKYYGRTLAREVEDRDRTASESCERMPSIFRQRIISTVAEVHDLGMELGCFALNHIVRDETGLMVMVIGIADAKPHSCGRPEYFEQGMVAPSAEDYECEELHYLCMDMHMWLHGL</sequence>
<reference evidence="1 2" key="1">
    <citation type="journal article" date="2016" name="Mol. Biol. Evol.">
        <title>Comparative Genomics of Early-Diverging Mushroom-Forming Fungi Provides Insights into the Origins of Lignocellulose Decay Capabilities.</title>
        <authorList>
            <person name="Nagy L.G."/>
            <person name="Riley R."/>
            <person name="Tritt A."/>
            <person name="Adam C."/>
            <person name="Daum C."/>
            <person name="Floudas D."/>
            <person name="Sun H."/>
            <person name="Yadav J.S."/>
            <person name="Pangilinan J."/>
            <person name="Larsson K.H."/>
            <person name="Matsuura K."/>
            <person name="Barry K."/>
            <person name="Labutti K."/>
            <person name="Kuo R."/>
            <person name="Ohm R.A."/>
            <person name="Bhattacharya S.S."/>
            <person name="Shirouzu T."/>
            <person name="Yoshinaga Y."/>
            <person name="Martin F.M."/>
            <person name="Grigoriev I.V."/>
            <person name="Hibbett D.S."/>
        </authorList>
    </citation>
    <scope>NUCLEOTIDE SEQUENCE [LARGE SCALE GENOMIC DNA]</scope>
    <source>
        <strain evidence="1 2">HHB12029</strain>
    </source>
</reference>
<dbReference type="AlphaFoldDB" id="A0A166NLH1"/>
<dbReference type="InParanoid" id="A0A166NLH1"/>
<dbReference type="OrthoDB" id="3182995at2759"/>
<organism evidence="1 2">
    <name type="scientific">Exidia glandulosa HHB12029</name>
    <dbReference type="NCBI Taxonomy" id="1314781"/>
    <lineage>
        <taxon>Eukaryota</taxon>
        <taxon>Fungi</taxon>
        <taxon>Dikarya</taxon>
        <taxon>Basidiomycota</taxon>
        <taxon>Agaricomycotina</taxon>
        <taxon>Agaricomycetes</taxon>
        <taxon>Auriculariales</taxon>
        <taxon>Exidiaceae</taxon>
        <taxon>Exidia</taxon>
    </lineage>
</organism>
<gene>
    <name evidence="1" type="ORF">EXIGLDRAFT_782534</name>
</gene>
<protein>
    <submittedName>
        <fullName evidence="1">Uncharacterized protein</fullName>
    </submittedName>
</protein>
<accession>A0A166NLH1</accession>
<keyword evidence="2" id="KW-1185">Reference proteome</keyword>